<evidence type="ECO:0000256" key="6">
    <source>
        <dbReference type="SAM" id="MobiDB-lite"/>
    </source>
</evidence>
<gene>
    <name evidence="8" type="ORF">RND81_08G187200</name>
</gene>
<evidence type="ECO:0000313" key="9">
    <source>
        <dbReference type="Proteomes" id="UP001443914"/>
    </source>
</evidence>
<feature type="domain" description="BZIP" evidence="7">
    <location>
        <begin position="154"/>
        <end position="217"/>
    </location>
</feature>
<dbReference type="GO" id="GO:0005634">
    <property type="term" value="C:nucleus"/>
    <property type="evidence" value="ECO:0007669"/>
    <property type="project" value="UniProtKB-SubCell"/>
</dbReference>
<dbReference type="InterPro" id="IPR004827">
    <property type="entry name" value="bZIP"/>
</dbReference>
<dbReference type="Pfam" id="PF00170">
    <property type="entry name" value="bZIP_1"/>
    <property type="match status" value="1"/>
</dbReference>
<dbReference type="PROSITE" id="PS00036">
    <property type="entry name" value="BZIP_BASIC"/>
    <property type="match status" value="1"/>
</dbReference>
<comment type="caution">
    <text evidence="8">The sequence shown here is derived from an EMBL/GenBank/DDBJ whole genome shotgun (WGS) entry which is preliminary data.</text>
</comment>
<dbReference type="EMBL" id="JBDFQZ010000008">
    <property type="protein sequence ID" value="KAK9699648.1"/>
    <property type="molecule type" value="Genomic_DNA"/>
</dbReference>
<keyword evidence="2" id="KW-0805">Transcription regulation</keyword>
<evidence type="ECO:0000256" key="4">
    <source>
        <dbReference type="ARBA" id="ARBA00023163"/>
    </source>
</evidence>
<evidence type="ECO:0000256" key="2">
    <source>
        <dbReference type="ARBA" id="ARBA00023015"/>
    </source>
</evidence>
<sequence length="325" mass="35604">MNTQKPMISTNDPMKRTPSELTMDALYTHQPINLSTAVIKSCDDFFFHHDHHHDHDRGFSYQSPEVVCTDVAFDFKNQDLINGIPSCGGFDQNVSWYQNLTPKQPTISAIDSQSSISAGSPTSTLKPKAGDNQGSGSSEDDDGDTEPGQCELSDVKRLRRMVSNRESARRSRRRKQAQLQELEQQVEQLGGENVTLFKQLTDATQQLKDASTNNRVLKSDVEALRAKVKLAEDMVTRGSLSCSLNHLIQTQLNSSPQMLNAQDLARVGNNVSPTIMVRGQDTSVGAAYSRQNSGIMDDALGHVLNVNARGGLGGDNVSCVTGIWP</sequence>
<dbReference type="FunFam" id="1.20.5.170:FF:000020">
    <property type="entry name" value="BZIP transcription factor"/>
    <property type="match status" value="1"/>
</dbReference>
<organism evidence="8 9">
    <name type="scientific">Saponaria officinalis</name>
    <name type="common">Common soapwort</name>
    <name type="synonym">Lychnis saponaria</name>
    <dbReference type="NCBI Taxonomy" id="3572"/>
    <lineage>
        <taxon>Eukaryota</taxon>
        <taxon>Viridiplantae</taxon>
        <taxon>Streptophyta</taxon>
        <taxon>Embryophyta</taxon>
        <taxon>Tracheophyta</taxon>
        <taxon>Spermatophyta</taxon>
        <taxon>Magnoliopsida</taxon>
        <taxon>eudicotyledons</taxon>
        <taxon>Gunneridae</taxon>
        <taxon>Pentapetalae</taxon>
        <taxon>Caryophyllales</taxon>
        <taxon>Caryophyllaceae</taxon>
        <taxon>Caryophylleae</taxon>
        <taxon>Saponaria</taxon>
    </lineage>
</organism>
<proteinExistence type="predicted"/>
<keyword evidence="9" id="KW-1185">Reference proteome</keyword>
<accession>A0AAW1J9J4</accession>
<evidence type="ECO:0000256" key="5">
    <source>
        <dbReference type="ARBA" id="ARBA00023242"/>
    </source>
</evidence>
<keyword evidence="4" id="KW-0804">Transcription</keyword>
<feature type="region of interest" description="Disordered" evidence="6">
    <location>
        <begin position="108"/>
        <end position="179"/>
    </location>
</feature>
<reference evidence="8" key="1">
    <citation type="submission" date="2024-03" db="EMBL/GenBank/DDBJ databases">
        <title>WGS assembly of Saponaria officinalis var. Norfolk2.</title>
        <authorList>
            <person name="Jenkins J."/>
            <person name="Shu S."/>
            <person name="Grimwood J."/>
            <person name="Barry K."/>
            <person name="Goodstein D."/>
            <person name="Schmutz J."/>
            <person name="Leebens-Mack J."/>
            <person name="Osbourn A."/>
        </authorList>
    </citation>
    <scope>NUCLEOTIDE SEQUENCE [LARGE SCALE GENOMIC DNA]</scope>
    <source>
        <strain evidence="8">JIC</strain>
    </source>
</reference>
<dbReference type="InterPro" id="IPR046347">
    <property type="entry name" value="bZIP_sf"/>
</dbReference>
<dbReference type="SUPFAM" id="SSF57959">
    <property type="entry name" value="Leucine zipper domain"/>
    <property type="match status" value="1"/>
</dbReference>
<name>A0AAW1J9J4_SAPOF</name>
<protein>
    <recommendedName>
        <fullName evidence="7">BZIP domain-containing protein</fullName>
    </recommendedName>
</protein>
<dbReference type="PANTHER" id="PTHR47693">
    <property type="entry name" value="BZIP TRANSCRIPTION FACTOR RISBZ3-RELATED"/>
    <property type="match status" value="1"/>
</dbReference>
<dbReference type="GO" id="GO:0046983">
    <property type="term" value="F:protein dimerization activity"/>
    <property type="evidence" value="ECO:0007669"/>
    <property type="project" value="UniProtKB-ARBA"/>
</dbReference>
<keyword evidence="5" id="KW-0539">Nucleus</keyword>
<dbReference type="SMART" id="SM00338">
    <property type="entry name" value="BRLZ"/>
    <property type="match status" value="1"/>
</dbReference>
<evidence type="ECO:0000259" key="7">
    <source>
        <dbReference type="PROSITE" id="PS50217"/>
    </source>
</evidence>
<keyword evidence="3" id="KW-0238">DNA-binding</keyword>
<feature type="compositionally biased region" description="Low complexity" evidence="6">
    <location>
        <begin position="108"/>
        <end position="120"/>
    </location>
</feature>
<dbReference type="PROSITE" id="PS50217">
    <property type="entry name" value="BZIP"/>
    <property type="match status" value="1"/>
</dbReference>
<dbReference type="GO" id="GO:0003700">
    <property type="term" value="F:DNA-binding transcription factor activity"/>
    <property type="evidence" value="ECO:0007669"/>
    <property type="project" value="InterPro"/>
</dbReference>
<evidence type="ECO:0000256" key="1">
    <source>
        <dbReference type="ARBA" id="ARBA00004123"/>
    </source>
</evidence>
<evidence type="ECO:0000256" key="3">
    <source>
        <dbReference type="ARBA" id="ARBA00023125"/>
    </source>
</evidence>
<dbReference type="AlphaFoldDB" id="A0AAW1J9J4"/>
<comment type="subcellular location">
    <subcellularLocation>
        <location evidence="1">Nucleus</location>
    </subcellularLocation>
</comment>
<dbReference type="GO" id="GO:0003677">
    <property type="term" value="F:DNA binding"/>
    <property type="evidence" value="ECO:0007669"/>
    <property type="project" value="UniProtKB-KW"/>
</dbReference>
<dbReference type="Gene3D" id="1.20.5.170">
    <property type="match status" value="1"/>
</dbReference>
<evidence type="ECO:0000313" key="8">
    <source>
        <dbReference type="EMBL" id="KAK9699648.1"/>
    </source>
</evidence>
<dbReference type="Proteomes" id="UP001443914">
    <property type="component" value="Unassembled WGS sequence"/>
</dbReference>
<dbReference type="InterPro" id="IPR044168">
    <property type="entry name" value="RISBZ3/4/5"/>
</dbReference>
<dbReference type="PANTHER" id="PTHR47693:SF1">
    <property type="entry name" value="BZIP TRANSCRIPTION FACTOR RISBZ3"/>
    <property type="match status" value="1"/>
</dbReference>